<dbReference type="Pfam" id="PF03492">
    <property type="entry name" value="Methyltransf_7"/>
    <property type="match status" value="1"/>
</dbReference>
<evidence type="ECO:0000313" key="2">
    <source>
        <dbReference type="Proteomes" id="UP000001514"/>
    </source>
</evidence>
<proteinExistence type="predicted"/>
<dbReference type="HOGENOM" id="CLU_019628_1_1_1"/>
<dbReference type="OMA" id="HERESFN"/>
<dbReference type="InterPro" id="IPR005299">
    <property type="entry name" value="MeTrfase_7"/>
</dbReference>
<feature type="non-terminal residue" evidence="1">
    <location>
        <position position="270"/>
    </location>
</feature>
<dbReference type="KEGG" id="smo:SELMODRAFT_65922"/>
<evidence type="ECO:0000313" key="1">
    <source>
        <dbReference type="EMBL" id="EFJ38714.1"/>
    </source>
</evidence>
<protein>
    <submittedName>
        <fullName evidence="1">Uncharacterized protein</fullName>
    </submittedName>
</protein>
<dbReference type="FunCoup" id="D8QN87">
    <property type="interactions" value="5"/>
</dbReference>
<feature type="non-terminal residue" evidence="1">
    <location>
        <position position="1"/>
    </location>
</feature>
<name>D8QN87_SELML</name>
<keyword evidence="2" id="KW-1185">Reference proteome</keyword>
<dbReference type="EMBL" id="GL377565">
    <property type="protein sequence ID" value="EFJ38714.1"/>
    <property type="molecule type" value="Genomic_DNA"/>
</dbReference>
<dbReference type="SUPFAM" id="SSF53335">
    <property type="entry name" value="S-adenosyl-L-methionine-dependent methyltransferases"/>
    <property type="match status" value="1"/>
</dbReference>
<gene>
    <name evidence="1" type="ORF">SELMODRAFT_65922</name>
</gene>
<dbReference type="AlphaFoldDB" id="D8QN87"/>
<dbReference type="GO" id="GO:0032259">
    <property type="term" value="P:methylation"/>
    <property type="evidence" value="ECO:0000318"/>
    <property type="project" value="GO_Central"/>
</dbReference>
<dbReference type="eggNOG" id="ENOG502QQYU">
    <property type="taxonomic scope" value="Eukaryota"/>
</dbReference>
<sequence length="270" mass="28828">SMEGGVGISSYSRNSSNQGSAFLLIAPALRAAIAAHDFADHTAAPIRIADLGCAVGSNTITAVAFVIKAVRDKFKSSGLREPELQALFSDLVSNDFNTLFQHLEGADFFVAGVPGSFYHRLFPSSSIHFSMCNVALQWLSKASVPAAVADRRSSSWNAGRITAGGSAPEVARAFASQAHEDLCRYLACRAEETVPGGLVTFFVSIRSSSDPAEQTGGEDCSLGWMVTCLEQAWNDLVLEGLIDEETRDSFNIPAYHRTLDEIAKAVSESG</sequence>
<dbReference type="InParanoid" id="D8QN87"/>
<dbReference type="Gramene" id="EFJ38714">
    <property type="protein sequence ID" value="EFJ38714"/>
    <property type="gene ID" value="SELMODRAFT_65922"/>
</dbReference>
<dbReference type="Gene3D" id="3.40.50.150">
    <property type="entry name" value="Vaccinia Virus protein VP39"/>
    <property type="match status" value="1"/>
</dbReference>
<dbReference type="InterPro" id="IPR029063">
    <property type="entry name" value="SAM-dependent_MTases_sf"/>
</dbReference>
<organism evidence="2">
    <name type="scientific">Selaginella moellendorffii</name>
    <name type="common">Spikemoss</name>
    <dbReference type="NCBI Taxonomy" id="88036"/>
    <lineage>
        <taxon>Eukaryota</taxon>
        <taxon>Viridiplantae</taxon>
        <taxon>Streptophyta</taxon>
        <taxon>Embryophyta</taxon>
        <taxon>Tracheophyta</taxon>
        <taxon>Lycopodiopsida</taxon>
        <taxon>Selaginellales</taxon>
        <taxon>Selaginellaceae</taxon>
        <taxon>Selaginella</taxon>
    </lineage>
</organism>
<dbReference type="GO" id="GO:0008757">
    <property type="term" value="F:S-adenosylmethionine-dependent methyltransferase activity"/>
    <property type="evidence" value="ECO:0000318"/>
    <property type="project" value="GO_Central"/>
</dbReference>
<accession>D8QN87</accession>
<dbReference type="PANTHER" id="PTHR31009">
    <property type="entry name" value="S-ADENOSYL-L-METHIONINE:CARBOXYL METHYLTRANSFERASE FAMILY PROTEIN"/>
    <property type="match status" value="1"/>
</dbReference>
<reference evidence="1 2" key="1">
    <citation type="journal article" date="2011" name="Science">
        <title>The Selaginella genome identifies genetic changes associated with the evolution of vascular plants.</title>
        <authorList>
            <person name="Banks J.A."/>
            <person name="Nishiyama T."/>
            <person name="Hasebe M."/>
            <person name="Bowman J.L."/>
            <person name="Gribskov M."/>
            <person name="dePamphilis C."/>
            <person name="Albert V.A."/>
            <person name="Aono N."/>
            <person name="Aoyama T."/>
            <person name="Ambrose B.A."/>
            <person name="Ashton N.W."/>
            <person name="Axtell M.J."/>
            <person name="Barker E."/>
            <person name="Barker M.S."/>
            <person name="Bennetzen J.L."/>
            <person name="Bonawitz N.D."/>
            <person name="Chapple C."/>
            <person name="Cheng C."/>
            <person name="Correa L.G."/>
            <person name="Dacre M."/>
            <person name="DeBarry J."/>
            <person name="Dreyer I."/>
            <person name="Elias M."/>
            <person name="Engstrom E.M."/>
            <person name="Estelle M."/>
            <person name="Feng L."/>
            <person name="Finet C."/>
            <person name="Floyd S.K."/>
            <person name="Frommer W.B."/>
            <person name="Fujita T."/>
            <person name="Gramzow L."/>
            <person name="Gutensohn M."/>
            <person name="Harholt J."/>
            <person name="Hattori M."/>
            <person name="Heyl A."/>
            <person name="Hirai T."/>
            <person name="Hiwatashi Y."/>
            <person name="Ishikawa M."/>
            <person name="Iwata M."/>
            <person name="Karol K.G."/>
            <person name="Koehler B."/>
            <person name="Kolukisaoglu U."/>
            <person name="Kubo M."/>
            <person name="Kurata T."/>
            <person name="Lalonde S."/>
            <person name="Li K."/>
            <person name="Li Y."/>
            <person name="Litt A."/>
            <person name="Lyons E."/>
            <person name="Manning G."/>
            <person name="Maruyama T."/>
            <person name="Michael T.P."/>
            <person name="Mikami K."/>
            <person name="Miyazaki S."/>
            <person name="Morinaga S."/>
            <person name="Murata T."/>
            <person name="Mueller-Roeber B."/>
            <person name="Nelson D.R."/>
            <person name="Obara M."/>
            <person name="Oguri Y."/>
            <person name="Olmstead R.G."/>
            <person name="Onodera N."/>
            <person name="Petersen B.L."/>
            <person name="Pils B."/>
            <person name="Prigge M."/>
            <person name="Rensing S.A."/>
            <person name="Riano-Pachon D.M."/>
            <person name="Roberts A.W."/>
            <person name="Sato Y."/>
            <person name="Scheller H.V."/>
            <person name="Schulz B."/>
            <person name="Schulz C."/>
            <person name="Shakirov E.V."/>
            <person name="Shibagaki N."/>
            <person name="Shinohara N."/>
            <person name="Shippen D.E."/>
            <person name="Soerensen I."/>
            <person name="Sotooka R."/>
            <person name="Sugimoto N."/>
            <person name="Sugita M."/>
            <person name="Sumikawa N."/>
            <person name="Tanurdzic M."/>
            <person name="Theissen G."/>
            <person name="Ulvskov P."/>
            <person name="Wakazuki S."/>
            <person name="Weng J.K."/>
            <person name="Willats W.W."/>
            <person name="Wipf D."/>
            <person name="Wolf P.G."/>
            <person name="Yang L."/>
            <person name="Zimmer A.D."/>
            <person name="Zhu Q."/>
            <person name="Mitros T."/>
            <person name="Hellsten U."/>
            <person name="Loque D."/>
            <person name="Otillar R."/>
            <person name="Salamov A."/>
            <person name="Schmutz J."/>
            <person name="Shapiro H."/>
            <person name="Lindquist E."/>
            <person name="Lucas S."/>
            <person name="Rokhsar D."/>
            <person name="Grigoriev I.V."/>
        </authorList>
    </citation>
    <scope>NUCLEOTIDE SEQUENCE [LARGE SCALE GENOMIC DNA]</scope>
</reference>
<dbReference type="Proteomes" id="UP000001514">
    <property type="component" value="Unassembled WGS sequence"/>
</dbReference>